<dbReference type="Proteomes" id="UP000184383">
    <property type="component" value="Unassembled WGS sequence"/>
</dbReference>
<dbReference type="RefSeq" id="XP_040693842.1">
    <property type="nucleotide sequence ID" value="XM_040829961.1"/>
</dbReference>
<sequence>MPCRKRRAASPVGKKTAKIHRNDSAGAVNGRGNYEDGFEDSDDNDDDDYQPDADQDESERNDSTPEEDSEEADDPPRKITVIPYKELRPLDGVEYSDTRVHRNTLLYLNDLRTNNNRAWFKSHDREFKRAMKDWESFVATLTPKIIAFDSTVPELPPRDIIFRIYRDVRFSRDQRPYKSHFSAAFSRTGRRRPFACYYLHLDPGSSYVGGGLWAPEPPTIQLLRQSIDERPEEWRRVLSSEPFTSMFLPTAQEGTEAAVKAFADVNQEGALKTQPKGYNADHRDVQLLRLRNYHVSKPVDDEIFTAEDGQEKIIHLISILQPFVTFLNAIIMPDEDGF</sequence>
<dbReference type="STRING" id="1073089.A0A1L9RYX5"/>
<evidence type="ECO:0008006" key="4">
    <source>
        <dbReference type="Google" id="ProtNLM"/>
    </source>
</evidence>
<dbReference type="AlphaFoldDB" id="A0A1L9RYX5"/>
<feature type="region of interest" description="Disordered" evidence="1">
    <location>
        <begin position="1"/>
        <end position="80"/>
    </location>
</feature>
<gene>
    <name evidence="2" type="ORF">ASPWEDRAFT_166252</name>
</gene>
<dbReference type="Pfam" id="PF09365">
    <property type="entry name" value="DUF2461"/>
    <property type="match status" value="1"/>
</dbReference>
<feature type="compositionally biased region" description="Acidic residues" evidence="1">
    <location>
        <begin position="64"/>
        <end position="73"/>
    </location>
</feature>
<keyword evidence="3" id="KW-1185">Reference proteome</keyword>
<dbReference type="PANTHER" id="PTHR36452:SF1">
    <property type="entry name" value="DUF2461 DOMAIN-CONTAINING PROTEIN"/>
    <property type="match status" value="1"/>
</dbReference>
<protein>
    <recommendedName>
        <fullName evidence="4">DUF2461 domain-containing protein</fullName>
    </recommendedName>
</protein>
<dbReference type="NCBIfam" id="TIGR02453">
    <property type="entry name" value="TIGR02453 family protein"/>
    <property type="match status" value="1"/>
</dbReference>
<reference evidence="3" key="1">
    <citation type="journal article" date="2017" name="Genome Biol.">
        <title>Comparative genomics reveals high biological diversity and specific adaptations in the industrially and medically important fungal genus Aspergillus.</title>
        <authorList>
            <person name="de Vries R.P."/>
            <person name="Riley R."/>
            <person name="Wiebenga A."/>
            <person name="Aguilar-Osorio G."/>
            <person name="Amillis S."/>
            <person name="Uchima C.A."/>
            <person name="Anderluh G."/>
            <person name="Asadollahi M."/>
            <person name="Askin M."/>
            <person name="Barry K."/>
            <person name="Battaglia E."/>
            <person name="Bayram O."/>
            <person name="Benocci T."/>
            <person name="Braus-Stromeyer S.A."/>
            <person name="Caldana C."/>
            <person name="Canovas D."/>
            <person name="Cerqueira G.C."/>
            <person name="Chen F."/>
            <person name="Chen W."/>
            <person name="Choi C."/>
            <person name="Clum A."/>
            <person name="Dos Santos R.A."/>
            <person name="Damasio A.R."/>
            <person name="Diallinas G."/>
            <person name="Emri T."/>
            <person name="Fekete E."/>
            <person name="Flipphi M."/>
            <person name="Freyberg S."/>
            <person name="Gallo A."/>
            <person name="Gournas C."/>
            <person name="Habgood R."/>
            <person name="Hainaut M."/>
            <person name="Harispe M.L."/>
            <person name="Henrissat B."/>
            <person name="Hilden K.S."/>
            <person name="Hope R."/>
            <person name="Hossain A."/>
            <person name="Karabika E."/>
            <person name="Karaffa L."/>
            <person name="Karanyi Z."/>
            <person name="Krasevec N."/>
            <person name="Kuo A."/>
            <person name="Kusch H."/>
            <person name="LaButti K."/>
            <person name="Lagendijk E.L."/>
            <person name="Lapidus A."/>
            <person name="Levasseur A."/>
            <person name="Lindquist E."/>
            <person name="Lipzen A."/>
            <person name="Logrieco A.F."/>
            <person name="MacCabe A."/>
            <person name="Maekelae M.R."/>
            <person name="Malavazi I."/>
            <person name="Melin P."/>
            <person name="Meyer V."/>
            <person name="Mielnichuk N."/>
            <person name="Miskei M."/>
            <person name="Molnar A.P."/>
            <person name="Mule G."/>
            <person name="Ngan C.Y."/>
            <person name="Orejas M."/>
            <person name="Orosz E."/>
            <person name="Ouedraogo J.P."/>
            <person name="Overkamp K.M."/>
            <person name="Park H.-S."/>
            <person name="Perrone G."/>
            <person name="Piumi F."/>
            <person name="Punt P.J."/>
            <person name="Ram A.F."/>
            <person name="Ramon A."/>
            <person name="Rauscher S."/>
            <person name="Record E."/>
            <person name="Riano-Pachon D.M."/>
            <person name="Robert V."/>
            <person name="Roehrig J."/>
            <person name="Ruller R."/>
            <person name="Salamov A."/>
            <person name="Salih N.S."/>
            <person name="Samson R.A."/>
            <person name="Sandor E."/>
            <person name="Sanguinetti M."/>
            <person name="Schuetze T."/>
            <person name="Sepcic K."/>
            <person name="Shelest E."/>
            <person name="Sherlock G."/>
            <person name="Sophianopoulou V."/>
            <person name="Squina F.M."/>
            <person name="Sun H."/>
            <person name="Susca A."/>
            <person name="Todd R.B."/>
            <person name="Tsang A."/>
            <person name="Unkles S.E."/>
            <person name="van de Wiele N."/>
            <person name="van Rossen-Uffink D."/>
            <person name="Oliveira J.V."/>
            <person name="Vesth T.C."/>
            <person name="Visser J."/>
            <person name="Yu J.-H."/>
            <person name="Zhou M."/>
            <person name="Andersen M.R."/>
            <person name="Archer D.B."/>
            <person name="Baker S.E."/>
            <person name="Benoit I."/>
            <person name="Brakhage A.A."/>
            <person name="Braus G.H."/>
            <person name="Fischer R."/>
            <person name="Frisvad J.C."/>
            <person name="Goldman G.H."/>
            <person name="Houbraken J."/>
            <person name="Oakley B."/>
            <person name="Pocsi I."/>
            <person name="Scazzocchio C."/>
            <person name="Seiboth B."/>
            <person name="vanKuyk P.A."/>
            <person name="Wortman J."/>
            <person name="Dyer P.S."/>
            <person name="Grigoriev I.V."/>
        </authorList>
    </citation>
    <scope>NUCLEOTIDE SEQUENCE [LARGE SCALE GENOMIC DNA]</scope>
    <source>
        <strain evidence="3">DTO 134E9</strain>
    </source>
</reference>
<dbReference type="VEuPathDB" id="FungiDB:ASPWEDRAFT_166252"/>
<proteinExistence type="predicted"/>
<dbReference type="InterPro" id="IPR012808">
    <property type="entry name" value="CHP02453"/>
</dbReference>
<dbReference type="EMBL" id="KV878209">
    <property type="protein sequence ID" value="OJJ40166.1"/>
    <property type="molecule type" value="Genomic_DNA"/>
</dbReference>
<evidence type="ECO:0000313" key="3">
    <source>
        <dbReference type="Proteomes" id="UP000184383"/>
    </source>
</evidence>
<evidence type="ECO:0000256" key="1">
    <source>
        <dbReference type="SAM" id="MobiDB-lite"/>
    </source>
</evidence>
<name>A0A1L9RYX5_ASPWE</name>
<dbReference type="OrthoDB" id="2537769at2759"/>
<accession>A0A1L9RYX5</accession>
<feature type="compositionally biased region" description="Acidic residues" evidence="1">
    <location>
        <begin position="36"/>
        <end position="57"/>
    </location>
</feature>
<dbReference type="PANTHER" id="PTHR36452">
    <property type="entry name" value="CHROMOSOME 12, WHOLE GENOME SHOTGUN SEQUENCE"/>
    <property type="match status" value="1"/>
</dbReference>
<dbReference type="GeneID" id="63745809"/>
<organism evidence="2 3">
    <name type="scientific">Aspergillus wentii DTO 134E9</name>
    <dbReference type="NCBI Taxonomy" id="1073089"/>
    <lineage>
        <taxon>Eukaryota</taxon>
        <taxon>Fungi</taxon>
        <taxon>Dikarya</taxon>
        <taxon>Ascomycota</taxon>
        <taxon>Pezizomycotina</taxon>
        <taxon>Eurotiomycetes</taxon>
        <taxon>Eurotiomycetidae</taxon>
        <taxon>Eurotiales</taxon>
        <taxon>Aspergillaceae</taxon>
        <taxon>Aspergillus</taxon>
        <taxon>Aspergillus subgen. Cremei</taxon>
    </lineage>
</organism>
<evidence type="ECO:0000313" key="2">
    <source>
        <dbReference type="EMBL" id="OJJ40166.1"/>
    </source>
</evidence>